<dbReference type="InterPro" id="IPR006531">
    <property type="entry name" value="Gp5/Vgr_OB"/>
</dbReference>
<protein>
    <submittedName>
        <fullName evidence="2">Type VI secretion system tip protein VgrG</fullName>
    </submittedName>
</protein>
<dbReference type="InterPro" id="IPR037026">
    <property type="entry name" value="Vgr_OB-fold_dom_sf"/>
</dbReference>
<name>A0A5B2VNW6_9BACT</name>
<dbReference type="Proteomes" id="UP000324611">
    <property type="component" value="Unassembled WGS sequence"/>
</dbReference>
<dbReference type="InterPro" id="IPR006533">
    <property type="entry name" value="T6SS_Vgr_RhsGE"/>
</dbReference>
<sequence>MPGIIPTNVQDPTLRVTVTANGTAIQDQFQLVSIQVHHEINRISWAELVLLDGTTTETEDGVIGDFPASESDNFVPGAAIVVTAGYGVTPGTQIFSGIIVKQAIQARENGTFTLTITCKHKAVKMTINKKDAVFMNQLDSAVMSTLIGNYGLSATVTATSDTYETMFQKFATDWDFLLARAEFNGYLVTLGDDAVTVAPPAMSGAAVLTVGFGQSMNSFQAEMSAERQAESLTAKAWDPQTLALLESSGTEPTLSEQGNLTAKTLGTKLSQTALTLVSNSPLTTAELKTWADSTLLRMRLQAIRGKVSFMGNASAAPNTILELSGVGARFDGSAYITAVTHMLKDGEWETTCKFGLDSTPIYQREQFSYEPANGQLPAIHGLQLGEVVSISSDPNAEYRVQVKMGSTADGQTGTWARMASYYATAGSGNVFYPEVGDEVVIGFVESDPRFPVILGSLFSKGKTPPITPADNTNANKGLYTKSKMKITFDETNKIITIATPGGNSITMDDTGMSIEIKDMNSNSIKTSASGVEITSAANVMIKATGSITLNGTGGVTVTSPANVAVNGMNINQSATAALSATGASSATLSSGGVMTIMGATVMIN</sequence>
<gene>
    <name evidence="2" type="primary">vgrG</name>
    <name evidence="2" type="ORF">F0L74_27880</name>
</gene>
<dbReference type="SUPFAM" id="SSF69255">
    <property type="entry name" value="gp5 N-terminal domain-like"/>
    <property type="match status" value="1"/>
</dbReference>
<dbReference type="Pfam" id="PF04717">
    <property type="entry name" value="Phage_base_V"/>
    <property type="match status" value="1"/>
</dbReference>
<accession>A0A5B2VNW6</accession>
<dbReference type="NCBIfam" id="TIGR01646">
    <property type="entry name" value="vgr_GE"/>
    <property type="match status" value="1"/>
</dbReference>
<reference evidence="2 3" key="2">
    <citation type="submission" date="2019-09" db="EMBL/GenBank/DDBJ databases">
        <authorList>
            <person name="Jin C."/>
        </authorList>
    </citation>
    <scope>NUCLEOTIDE SEQUENCE [LARGE SCALE GENOMIC DNA]</scope>
    <source>
        <strain evidence="2 3">BN140078</strain>
    </source>
</reference>
<organism evidence="2 3">
    <name type="scientific">Chitinophaga agrisoli</name>
    <dbReference type="NCBI Taxonomy" id="2607653"/>
    <lineage>
        <taxon>Bacteria</taxon>
        <taxon>Pseudomonadati</taxon>
        <taxon>Bacteroidota</taxon>
        <taxon>Chitinophagia</taxon>
        <taxon>Chitinophagales</taxon>
        <taxon>Chitinophagaceae</taxon>
        <taxon>Chitinophaga</taxon>
    </lineage>
</organism>
<dbReference type="SUPFAM" id="SSF69279">
    <property type="entry name" value="Phage tail proteins"/>
    <property type="match status" value="1"/>
</dbReference>
<dbReference type="AlphaFoldDB" id="A0A5B2VNW6"/>
<dbReference type="EMBL" id="VUOC01000004">
    <property type="protein sequence ID" value="KAA2240002.1"/>
    <property type="molecule type" value="Genomic_DNA"/>
</dbReference>
<evidence type="ECO:0000313" key="3">
    <source>
        <dbReference type="Proteomes" id="UP000324611"/>
    </source>
</evidence>
<evidence type="ECO:0000313" key="2">
    <source>
        <dbReference type="EMBL" id="KAA2240002.1"/>
    </source>
</evidence>
<dbReference type="RefSeq" id="WP_149841179.1">
    <property type="nucleotide sequence ID" value="NZ_VUOC01000004.1"/>
</dbReference>
<dbReference type="Gene3D" id="2.40.50.230">
    <property type="entry name" value="Gp5 N-terminal domain"/>
    <property type="match status" value="1"/>
</dbReference>
<evidence type="ECO:0000259" key="1">
    <source>
        <dbReference type="Pfam" id="PF04717"/>
    </source>
</evidence>
<proteinExistence type="predicted"/>
<comment type="caution">
    <text evidence="2">The sequence shown here is derived from an EMBL/GenBank/DDBJ whole genome shotgun (WGS) entry which is preliminary data.</text>
</comment>
<keyword evidence="3" id="KW-1185">Reference proteome</keyword>
<feature type="domain" description="Gp5/Type VI secretion system Vgr protein OB-fold" evidence="1">
    <location>
        <begin position="384"/>
        <end position="458"/>
    </location>
</feature>
<reference evidence="2 3" key="1">
    <citation type="submission" date="2019-09" db="EMBL/GenBank/DDBJ databases">
        <title>Chitinophaga ginsengihumi sp. nov., isolated from soil of ginseng rhizosphere.</title>
        <authorList>
            <person name="Lee J."/>
        </authorList>
    </citation>
    <scope>NUCLEOTIDE SEQUENCE [LARGE SCALE GENOMIC DNA]</scope>
    <source>
        <strain evidence="2 3">BN140078</strain>
    </source>
</reference>